<feature type="modified residue" description="N6-(pyridoxal phosphate)lysine" evidence="4 5">
    <location>
        <position position="41"/>
    </location>
</feature>
<dbReference type="HAMAP" id="MF_01201">
    <property type="entry name" value="Ala_racemase"/>
    <property type="match status" value="1"/>
</dbReference>
<dbReference type="SUPFAM" id="SSF51419">
    <property type="entry name" value="PLP-binding barrel"/>
    <property type="match status" value="1"/>
</dbReference>
<comment type="catalytic activity">
    <reaction evidence="4">
        <text>L-alanine = D-alanine</text>
        <dbReference type="Rhea" id="RHEA:20249"/>
        <dbReference type="ChEBI" id="CHEBI:57416"/>
        <dbReference type="ChEBI" id="CHEBI:57972"/>
        <dbReference type="EC" id="5.1.1.1"/>
    </reaction>
</comment>
<proteinExistence type="inferred from homology"/>
<keyword evidence="2 4" id="KW-0663">Pyridoxal phosphate</keyword>
<evidence type="ECO:0000256" key="6">
    <source>
        <dbReference type="PIRSR" id="PIRSR600821-52"/>
    </source>
</evidence>
<evidence type="ECO:0000256" key="4">
    <source>
        <dbReference type="HAMAP-Rule" id="MF_01201"/>
    </source>
</evidence>
<feature type="binding site" evidence="4 6">
    <location>
        <position position="317"/>
    </location>
    <ligand>
        <name>substrate</name>
    </ligand>
</feature>
<dbReference type="InterPro" id="IPR011079">
    <property type="entry name" value="Ala_racemase_C"/>
</dbReference>
<comment type="caution">
    <text evidence="8">The sequence shown here is derived from an EMBL/GenBank/DDBJ whole genome shotgun (WGS) entry which is preliminary data.</text>
</comment>
<organism evidence="8 9">
    <name type="scientific">Candidatus Uhrbacteria bacterium RIFCSPLOWO2_02_FULL_51_9</name>
    <dbReference type="NCBI Taxonomy" id="1802410"/>
    <lineage>
        <taxon>Bacteria</taxon>
        <taxon>Candidatus Uhriibacteriota</taxon>
    </lineage>
</organism>
<gene>
    <name evidence="8" type="ORF">A3H75_00095</name>
</gene>
<dbReference type="SUPFAM" id="SSF50621">
    <property type="entry name" value="Alanine racemase C-terminal domain-like"/>
    <property type="match status" value="1"/>
</dbReference>
<evidence type="ECO:0000313" key="8">
    <source>
        <dbReference type="EMBL" id="OGL89130.1"/>
    </source>
</evidence>
<dbReference type="UniPathway" id="UPA00042">
    <property type="reaction ID" value="UER00497"/>
</dbReference>
<dbReference type="PROSITE" id="PS00395">
    <property type="entry name" value="ALANINE_RACEMASE"/>
    <property type="match status" value="1"/>
</dbReference>
<dbReference type="Pfam" id="PF01168">
    <property type="entry name" value="Ala_racemase_N"/>
    <property type="match status" value="1"/>
</dbReference>
<dbReference type="AlphaFoldDB" id="A0A1F7VF11"/>
<feature type="domain" description="Alanine racemase C-terminal" evidence="7">
    <location>
        <begin position="248"/>
        <end position="376"/>
    </location>
</feature>
<dbReference type="GO" id="GO:0030170">
    <property type="term" value="F:pyridoxal phosphate binding"/>
    <property type="evidence" value="ECO:0007669"/>
    <property type="project" value="UniProtKB-UniRule"/>
</dbReference>
<dbReference type="InterPro" id="IPR009006">
    <property type="entry name" value="Ala_racemase/Decarboxylase_C"/>
</dbReference>
<dbReference type="InterPro" id="IPR029066">
    <property type="entry name" value="PLP-binding_barrel"/>
</dbReference>
<accession>A0A1F7VF11</accession>
<dbReference type="PRINTS" id="PR00992">
    <property type="entry name" value="ALARACEMASE"/>
</dbReference>
<dbReference type="InterPro" id="IPR000821">
    <property type="entry name" value="Ala_racemase"/>
</dbReference>
<feature type="active site" description="Proton acceptor; specific for L-alanine" evidence="4">
    <location>
        <position position="269"/>
    </location>
</feature>
<dbReference type="Gene3D" id="2.40.37.10">
    <property type="entry name" value="Lyase, Ornithine Decarboxylase, Chain A, domain 1"/>
    <property type="match status" value="1"/>
</dbReference>
<comment type="cofactor">
    <cofactor evidence="1 4 5">
        <name>pyridoxal 5'-phosphate</name>
        <dbReference type="ChEBI" id="CHEBI:597326"/>
    </cofactor>
</comment>
<dbReference type="GO" id="GO:0030632">
    <property type="term" value="P:D-alanine biosynthetic process"/>
    <property type="evidence" value="ECO:0007669"/>
    <property type="project" value="UniProtKB-UniRule"/>
</dbReference>
<dbReference type="NCBIfam" id="TIGR00492">
    <property type="entry name" value="alr"/>
    <property type="match status" value="1"/>
</dbReference>
<dbReference type="FunFam" id="3.20.20.10:FF:000002">
    <property type="entry name" value="Alanine racemase"/>
    <property type="match status" value="1"/>
</dbReference>
<evidence type="ECO:0000256" key="3">
    <source>
        <dbReference type="ARBA" id="ARBA00023235"/>
    </source>
</evidence>
<dbReference type="GO" id="GO:0005829">
    <property type="term" value="C:cytosol"/>
    <property type="evidence" value="ECO:0007669"/>
    <property type="project" value="TreeGrafter"/>
</dbReference>
<evidence type="ECO:0000313" key="9">
    <source>
        <dbReference type="Proteomes" id="UP000176678"/>
    </source>
</evidence>
<comment type="similarity">
    <text evidence="4">Belongs to the alanine racemase family.</text>
</comment>
<dbReference type="SMART" id="SM01005">
    <property type="entry name" value="Ala_racemase_C"/>
    <property type="match status" value="1"/>
</dbReference>
<protein>
    <recommendedName>
        <fullName evidence="4">Alanine racemase</fullName>
        <ecNumber evidence="4">5.1.1.1</ecNumber>
    </recommendedName>
</protein>
<feature type="active site" description="Proton acceptor; specific for D-alanine" evidence="4">
    <location>
        <position position="41"/>
    </location>
</feature>
<comment type="function">
    <text evidence="4">Catalyzes the interconversion of L-alanine and D-alanine. May also act on other amino acids.</text>
</comment>
<feature type="binding site" evidence="4 6">
    <location>
        <position position="135"/>
    </location>
    <ligand>
        <name>substrate</name>
    </ligand>
</feature>
<dbReference type="InterPro" id="IPR020622">
    <property type="entry name" value="Ala_racemase_pyridoxalP-BS"/>
</dbReference>
<reference evidence="8 9" key="1">
    <citation type="journal article" date="2016" name="Nat. Commun.">
        <title>Thousands of microbial genomes shed light on interconnected biogeochemical processes in an aquifer system.</title>
        <authorList>
            <person name="Anantharaman K."/>
            <person name="Brown C.T."/>
            <person name="Hug L.A."/>
            <person name="Sharon I."/>
            <person name="Castelle C.J."/>
            <person name="Probst A.J."/>
            <person name="Thomas B.C."/>
            <person name="Singh A."/>
            <person name="Wilkins M.J."/>
            <person name="Karaoz U."/>
            <person name="Brodie E.L."/>
            <person name="Williams K.H."/>
            <person name="Hubbard S.S."/>
            <person name="Banfield J.F."/>
        </authorList>
    </citation>
    <scope>NUCLEOTIDE SEQUENCE [LARGE SCALE GENOMIC DNA]</scope>
</reference>
<evidence type="ECO:0000256" key="1">
    <source>
        <dbReference type="ARBA" id="ARBA00001933"/>
    </source>
</evidence>
<dbReference type="Proteomes" id="UP000176678">
    <property type="component" value="Unassembled WGS sequence"/>
</dbReference>
<dbReference type="PANTHER" id="PTHR30511">
    <property type="entry name" value="ALANINE RACEMASE"/>
    <property type="match status" value="1"/>
</dbReference>
<dbReference type="STRING" id="1802410.A3H75_00095"/>
<dbReference type="Gene3D" id="3.20.20.10">
    <property type="entry name" value="Alanine racemase"/>
    <property type="match status" value="1"/>
</dbReference>
<keyword evidence="3 4" id="KW-0413">Isomerase</keyword>
<dbReference type="PANTHER" id="PTHR30511:SF0">
    <property type="entry name" value="ALANINE RACEMASE, CATABOLIC-RELATED"/>
    <property type="match status" value="1"/>
</dbReference>
<comment type="pathway">
    <text evidence="4">Amino-acid biosynthesis; D-alanine biosynthesis; D-alanine from L-alanine: step 1/1.</text>
</comment>
<dbReference type="CDD" id="cd00430">
    <property type="entry name" value="PLPDE_III_AR"/>
    <property type="match status" value="1"/>
</dbReference>
<evidence type="ECO:0000256" key="2">
    <source>
        <dbReference type="ARBA" id="ARBA00022898"/>
    </source>
</evidence>
<dbReference type="EMBL" id="MGES01000013">
    <property type="protein sequence ID" value="OGL89130.1"/>
    <property type="molecule type" value="Genomic_DNA"/>
</dbReference>
<dbReference type="GO" id="GO:0008784">
    <property type="term" value="F:alanine racemase activity"/>
    <property type="evidence" value="ECO:0007669"/>
    <property type="project" value="UniProtKB-UniRule"/>
</dbReference>
<dbReference type="Pfam" id="PF00842">
    <property type="entry name" value="Ala_racemase_C"/>
    <property type="match status" value="1"/>
</dbReference>
<evidence type="ECO:0000256" key="5">
    <source>
        <dbReference type="PIRSR" id="PIRSR600821-50"/>
    </source>
</evidence>
<sequence length="377" mass="42247">MLTSRGGVRTWIEIDTRALARNYRVLRKLIGKKCRIMAVVKSNAYGHGLFDFARAVEKLGVDMLAVDSVIEAFALRKYGVKKPMLVLGFTLKEHFSKAASQNISITVSNFEHLRALLKLKTMPHIHIKIDTGMHRQGFLPEDVPAVIRFLKQKFPRVNVEGLYSHLAGAKNPKDTSGTKKQIAEFEKVRALFFEAGFKPACHLAATSGTIAYPKTHYDMVRIGIGLYGMWPSDALKKYYGKRIKFSPVLSWKTMVSEIKDLPRGSKIGYNGTTTLTRDSWVAVCPIGYWHGYPRTLSHKAEVSIHGKRVPVLGTVSMDMIVIDVTRVPHARIGDAVTLIGREKNVEVTADELAELAGTVNYEIVTRLNPLIQKIYRP</sequence>
<dbReference type="InterPro" id="IPR001608">
    <property type="entry name" value="Ala_racemase_N"/>
</dbReference>
<dbReference type="EC" id="5.1.1.1" evidence="4"/>
<evidence type="ECO:0000259" key="7">
    <source>
        <dbReference type="SMART" id="SM01005"/>
    </source>
</evidence>
<name>A0A1F7VF11_9BACT</name>